<feature type="region of interest" description="Disordered" evidence="1">
    <location>
        <begin position="781"/>
        <end position="826"/>
    </location>
</feature>
<name>A0AAE1WSY2_9LAMI</name>
<sequence length="1386" mass="151989">MDPKALLDYALFQLTPTRTRCDLIVFSGKKSEKLASGLVEPFISHLRYAKDQIPKGGYSITLRPPPTADDASWFTKVTFQRFVRFVSTPEILERIVRIEREILQIESSIHPSKVSSTEQTGHPGEADAVVKKSTNSSKLTSEEEDGDAPRENSRIRLQRVMDTRKALLQKEQAMAYARAVVAGYEMDIIDDLICFADTFGASRLREACTDFKELYKKKHSDDIWMDELAAVKACPVTDLSYLGASGIMLASDPLMRTGSSEPLSDLTATPTNSDGSKENNLQAPDKAPNGQQQVPWMNQIPPYMYNFQGPIQQMPAYQGYPFPGMPPVQPYYPGHMGWSPSGGHIPSKNHQSRKSSRKKDKSLDANGTDASEEDEQTASSDSDNGTDSDEPKEHDRKPSTKGHKHVKKGKKKNSKTVVIRNINYITSQRRNGEEDEVSEDSSEAPSLDEASIREGVDNAIASLEKHSHSRVHKNRGKRGSQAQNGGNGSGEQDFGNDVDANIFEGGKANNAWDAFQNLLMSQEESNSSELSKHHPGDSLDEHFLMENSNGGLSQKIRKQLLTSDDSVLVIQRGGENGDKAHIVDFANGEDMHASMKKIVSEDENALFSQKNNESRASTLGSVPDLSAELSTIKNRKAEDWFIVNSSGGSETREAKYMEFVNHDSLSYKPDSTRGTPVVDDSFIIESRSTADTYSSHWRTDISMDADIDVASHPENGNPTISRAGISQSAEPDDLCVVLVRESRESTASWTPEMDYEVEISFSEADKRASIAEANTEAVEDTLVNGKSPNSKKSAGPTTKTIGRDARSKALAGSLAKSKQDSLSKTKKITSASRLIGQKGKLLKEEEERKRMEELLIERQKRIAERTAASGLTPAASKKLPAGSKMAPAKLDKNRPSSVVHDTKKLSQPKLTPKLGKTRQDSNKNCSTSKNARHMKASTVCSSNGVAGNFVTMTELRNKISTFRDLLDFSPCVGSASVNEALKFFCNALKSLGDLWTTEDWMVKCKYNPSMKLEQVDLERTVLGMLEDIIKLARERLFDEMDEDEDLRDYSPASNAFGKALSESYCDSTMSFSGSPATPTSVLPEAWKDSAISEKTSYSPPLPLPLRVQAVGKLNPIDVKRLSFHMFPHAVNVAQDPRFVIQMNEREREEQQSHQVKPDDAKKGNQDDEVMGDMEMSNEVCEEPRPEMKFDAPKIHRTGSLGVIDYTGRNWIGSPCIHSLPTPETSAKQEKYVPRLPLVPTSFPSNDVLSQIPVPHMPSRTLSEPLLWLPPPSPPPPLTAPLPSPAAPLPPSPPQLSPITSESLVPPSPPTTPGKLAAPPPPPPPPPPPGASGDNALSPPVPPPVLPGTSVNYASSPPPPAPRHHPWTSGNNASALPPPHHRLLDHL</sequence>
<feature type="region of interest" description="Disordered" evidence="1">
    <location>
        <begin position="1264"/>
        <end position="1386"/>
    </location>
</feature>
<dbReference type="PRINTS" id="PR01217">
    <property type="entry name" value="PRICHEXTENSN"/>
</dbReference>
<feature type="compositionally biased region" description="Basic residues" evidence="1">
    <location>
        <begin position="350"/>
        <end position="360"/>
    </location>
</feature>
<evidence type="ECO:0000313" key="2">
    <source>
        <dbReference type="EMBL" id="KAK4399083.1"/>
    </source>
</evidence>
<feature type="region of interest" description="Disordered" evidence="1">
    <location>
        <begin position="339"/>
        <end position="452"/>
    </location>
</feature>
<reference evidence="2" key="1">
    <citation type="submission" date="2020-06" db="EMBL/GenBank/DDBJ databases">
        <authorList>
            <person name="Li T."/>
            <person name="Hu X."/>
            <person name="Zhang T."/>
            <person name="Song X."/>
            <person name="Zhang H."/>
            <person name="Dai N."/>
            <person name="Sheng W."/>
            <person name="Hou X."/>
            <person name="Wei L."/>
        </authorList>
    </citation>
    <scope>NUCLEOTIDE SEQUENCE</scope>
    <source>
        <strain evidence="2">K16</strain>
        <tissue evidence="2">Leaf</tissue>
    </source>
</reference>
<evidence type="ECO:0000256" key="1">
    <source>
        <dbReference type="SAM" id="MobiDB-lite"/>
    </source>
</evidence>
<feature type="compositionally biased region" description="Basic and acidic residues" evidence="1">
    <location>
        <begin position="889"/>
        <end position="904"/>
    </location>
</feature>
<feature type="compositionally biased region" description="Basic and acidic residues" evidence="1">
    <location>
        <begin position="389"/>
        <end position="398"/>
    </location>
</feature>
<feature type="region of interest" description="Disordered" evidence="1">
    <location>
        <begin position="866"/>
        <end position="930"/>
    </location>
</feature>
<reference evidence="2" key="2">
    <citation type="journal article" date="2024" name="Plant">
        <title>Genomic evolution and insights into agronomic trait innovations of Sesamum species.</title>
        <authorList>
            <person name="Miao H."/>
            <person name="Wang L."/>
            <person name="Qu L."/>
            <person name="Liu H."/>
            <person name="Sun Y."/>
            <person name="Le M."/>
            <person name="Wang Q."/>
            <person name="Wei S."/>
            <person name="Zheng Y."/>
            <person name="Lin W."/>
            <person name="Duan Y."/>
            <person name="Cao H."/>
            <person name="Xiong S."/>
            <person name="Wang X."/>
            <person name="Wei L."/>
            <person name="Li C."/>
            <person name="Ma Q."/>
            <person name="Ju M."/>
            <person name="Zhao R."/>
            <person name="Li G."/>
            <person name="Mu C."/>
            <person name="Tian Q."/>
            <person name="Mei H."/>
            <person name="Zhang T."/>
            <person name="Gao T."/>
            <person name="Zhang H."/>
        </authorList>
    </citation>
    <scope>NUCLEOTIDE SEQUENCE</scope>
    <source>
        <strain evidence="2">K16</strain>
    </source>
</reference>
<feature type="compositionally biased region" description="Polar residues" evidence="1">
    <location>
        <begin position="784"/>
        <end position="800"/>
    </location>
</feature>
<feature type="compositionally biased region" description="Polar residues" evidence="1">
    <location>
        <begin position="111"/>
        <end position="120"/>
    </location>
</feature>
<feature type="region of interest" description="Disordered" evidence="1">
    <location>
        <begin position="1145"/>
        <end position="1168"/>
    </location>
</feature>
<feature type="compositionally biased region" description="Basic and acidic residues" evidence="1">
    <location>
        <begin position="530"/>
        <end position="544"/>
    </location>
</feature>
<feature type="compositionally biased region" description="Basic residues" evidence="1">
    <location>
        <begin position="399"/>
        <end position="414"/>
    </location>
</feature>
<evidence type="ECO:0000313" key="3">
    <source>
        <dbReference type="Proteomes" id="UP001289374"/>
    </source>
</evidence>
<feature type="region of interest" description="Disordered" evidence="1">
    <location>
        <begin position="258"/>
        <end position="295"/>
    </location>
</feature>
<dbReference type="PANTHER" id="PTHR31008:SF0">
    <property type="entry name" value="CSL1"/>
    <property type="match status" value="1"/>
</dbReference>
<feature type="compositionally biased region" description="Basic residues" evidence="1">
    <location>
        <begin position="467"/>
        <end position="478"/>
    </location>
</feature>
<feature type="compositionally biased region" description="Pro residues" evidence="1">
    <location>
        <begin position="1267"/>
        <end position="1295"/>
    </location>
</feature>
<dbReference type="Proteomes" id="UP001289374">
    <property type="component" value="Unassembled WGS sequence"/>
</dbReference>
<gene>
    <name evidence="2" type="ORF">Sango_1383800</name>
</gene>
<feature type="compositionally biased region" description="Acidic residues" evidence="1">
    <location>
        <begin position="433"/>
        <end position="442"/>
    </location>
</feature>
<feature type="region of interest" description="Disordered" evidence="1">
    <location>
        <begin position="111"/>
        <end position="152"/>
    </location>
</feature>
<feature type="region of interest" description="Disordered" evidence="1">
    <location>
        <begin position="523"/>
        <end position="545"/>
    </location>
</feature>
<feature type="compositionally biased region" description="Pro residues" evidence="1">
    <location>
        <begin position="1305"/>
        <end position="1329"/>
    </location>
</feature>
<accession>A0AAE1WSY2</accession>
<dbReference type="PANTHER" id="PTHR31008">
    <property type="entry name" value="COP1-INTERACTING PROTEIN-RELATED"/>
    <property type="match status" value="1"/>
</dbReference>
<feature type="compositionally biased region" description="Polar residues" evidence="1">
    <location>
        <begin position="258"/>
        <end position="282"/>
    </location>
</feature>
<dbReference type="EMBL" id="JACGWL010000007">
    <property type="protein sequence ID" value="KAK4399083.1"/>
    <property type="molecule type" value="Genomic_DNA"/>
</dbReference>
<feature type="compositionally biased region" description="Basic and acidic residues" evidence="1">
    <location>
        <begin position="1145"/>
        <end position="1165"/>
    </location>
</feature>
<proteinExistence type="predicted"/>
<feature type="region of interest" description="Disordered" evidence="1">
    <location>
        <begin position="465"/>
        <end position="500"/>
    </location>
</feature>
<comment type="caution">
    <text evidence="2">The sequence shown here is derived from an EMBL/GenBank/DDBJ whole genome shotgun (WGS) entry which is preliminary data.</text>
</comment>
<protein>
    <submittedName>
        <fullName evidence="2">COP1-interacting protein 7</fullName>
    </submittedName>
</protein>
<keyword evidence="3" id="KW-1185">Reference proteome</keyword>
<organism evidence="2 3">
    <name type="scientific">Sesamum angolense</name>
    <dbReference type="NCBI Taxonomy" id="2727404"/>
    <lineage>
        <taxon>Eukaryota</taxon>
        <taxon>Viridiplantae</taxon>
        <taxon>Streptophyta</taxon>
        <taxon>Embryophyta</taxon>
        <taxon>Tracheophyta</taxon>
        <taxon>Spermatophyta</taxon>
        <taxon>Magnoliopsida</taxon>
        <taxon>eudicotyledons</taxon>
        <taxon>Gunneridae</taxon>
        <taxon>Pentapetalae</taxon>
        <taxon>asterids</taxon>
        <taxon>lamiids</taxon>
        <taxon>Lamiales</taxon>
        <taxon>Pedaliaceae</taxon>
        <taxon>Sesamum</taxon>
    </lineage>
</organism>